<dbReference type="AlphaFoldDB" id="A0A267MDZ6"/>
<dbReference type="PRINTS" id="PR00344">
    <property type="entry name" value="BCTRLSENSOR"/>
</dbReference>
<evidence type="ECO:0000259" key="16">
    <source>
        <dbReference type="PROSITE" id="PS50112"/>
    </source>
</evidence>
<dbReference type="InterPro" id="IPR003594">
    <property type="entry name" value="HATPase_dom"/>
</dbReference>
<keyword evidence="10" id="KW-0067">ATP-binding</keyword>
<evidence type="ECO:0000256" key="10">
    <source>
        <dbReference type="ARBA" id="ARBA00022840"/>
    </source>
</evidence>
<dbReference type="PANTHER" id="PTHR43065:SF10">
    <property type="entry name" value="PEROXIDE STRESS-ACTIVATED HISTIDINE KINASE MAK3"/>
    <property type="match status" value="1"/>
</dbReference>
<dbReference type="InterPro" id="IPR036097">
    <property type="entry name" value="HisK_dim/P_sf"/>
</dbReference>
<dbReference type="Gene3D" id="3.30.565.10">
    <property type="entry name" value="Histidine kinase-like ATPase, C-terminal domain"/>
    <property type="match status" value="1"/>
</dbReference>
<evidence type="ECO:0000259" key="18">
    <source>
        <dbReference type="PROSITE" id="PS50885"/>
    </source>
</evidence>
<feature type="domain" description="HAMP" evidence="18">
    <location>
        <begin position="319"/>
        <end position="376"/>
    </location>
</feature>
<accession>A0A267MDZ6</accession>
<dbReference type="GO" id="GO:0005886">
    <property type="term" value="C:plasma membrane"/>
    <property type="evidence" value="ECO:0007669"/>
    <property type="project" value="UniProtKB-SubCell"/>
</dbReference>
<keyword evidence="11 14" id="KW-1133">Transmembrane helix</keyword>
<feature type="domain" description="PAC" evidence="17">
    <location>
        <begin position="457"/>
        <end position="509"/>
    </location>
</feature>
<dbReference type="Pfam" id="PF00512">
    <property type="entry name" value="HisKA"/>
    <property type="match status" value="1"/>
</dbReference>
<dbReference type="Pfam" id="PF00672">
    <property type="entry name" value="HAMP"/>
    <property type="match status" value="1"/>
</dbReference>
<name>A0A267MDZ6_9FIRM</name>
<keyword evidence="6" id="KW-0808">Transferase</keyword>
<dbReference type="InterPro" id="IPR033479">
    <property type="entry name" value="dCache_1"/>
</dbReference>
<evidence type="ECO:0000259" key="15">
    <source>
        <dbReference type="PROSITE" id="PS50109"/>
    </source>
</evidence>
<dbReference type="InterPro" id="IPR003660">
    <property type="entry name" value="HAMP_dom"/>
</dbReference>
<dbReference type="CDD" id="cd00082">
    <property type="entry name" value="HisKA"/>
    <property type="match status" value="1"/>
</dbReference>
<evidence type="ECO:0000256" key="1">
    <source>
        <dbReference type="ARBA" id="ARBA00000085"/>
    </source>
</evidence>
<dbReference type="CDD" id="cd06225">
    <property type="entry name" value="HAMP"/>
    <property type="match status" value="1"/>
</dbReference>
<dbReference type="InterPro" id="IPR035965">
    <property type="entry name" value="PAS-like_dom_sf"/>
</dbReference>
<dbReference type="CDD" id="cd12914">
    <property type="entry name" value="PDC1_DGC_like"/>
    <property type="match status" value="1"/>
</dbReference>
<dbReference type="InterPro" id="IPR003661">
    <property type="entry name" value="HisK_dim/P_dom"/>
</dbReference>
<dbReference type="SUPFAM" id="SSF55785">
    <property type="entry name" value="PYP-like sensor domain (PAS domain)"/>
    <property type="match status" value="1"/>
</dbReference>
<dbReference type="Pfam" id="PF02743">
    <property type="entry name" value="dCache_1"/>
    <property type="match status" value="1"/>
</dbReference>
<comment type="catalytic activity">
    <reaction evidence="1">
        <text>ATP + protein L-histidine = ADP + protein N-phospho-L-histidine.</text>
        <dbReference type="EC" id="2.7.13.3"/>
    </reaction>
</comment>
<organism evidence="19 20">
    <name type="scientific">Anaeromicrobium sediminis</name>
    <dbReference type="NCBI Taxonomy" id="1478221"/>
    <lineage>
        <taxon>Bacteria</taxon>
        <taxon>Bacillati</taxon>
        <taxon>Bacillota</taxon>
        <taxon>Clostridia</taxon>
        <taxon>Peptostreptococcales</taxon>
        <taxon>Thermotaleaceae</taxon>
        <taxon>Anaeromicrobium</taxon>
    </lineage>
</organism>
<dbReference type="CDD" id="cd00130">
    <property type="entry name" value="PAS"/>
    <property type="match status" value="1"/>
</dbReference>
<dbReference type="InterPro" id="IPR036890">
    <property type="entry name" value="HATPase_C_sf"/>
</dbReference>
<evidence type="ECO:0000256" key="7">
    <source>
        <dbReference type="ARBA" id="ARBA00022692"/>
    </source>
</evidence>
<evidence type="ECO:0000256" key="5">
    <source>
        <dbReference type="ARBA" id="ARBA00022553"/>
    </source>
</evidence>
<evidence type="ECO:0000256" key="9">
    <source>
        <dbReference type="ARBA" id="ARBA00022777"/>
    </source>
</evidence>
<dbReference type="Gene3D" id="3.30.450.20">
    <property type="entry name" value="PAS domain"/>
    <property type="match status" value="2"/>
</dbReference>
<dbReference type="InterPro" id="IPR004358">
    <property type="entry name" value="Sig_transdc_His_kin-like_C"/>
</dbReference>
<feature type="transmembrane region" description="Helical" evidence="14">
    <location>
        <begin position="299"/>
        <end position="318"/>
    </location>
</feature>
<evidence type="ECO:0000259" key="17">
    <source>
        <dbReference type="PROSITE" id="PS50113"/>
    </source>
</evidence>
<dbReference type="InterPro" id="IPR005467">
    <property type="entry name" value="His_kinase_dom"/>
</dbReference>
<evidence type="ECO:0000313" key="19">
    <source>
        <dbReference type="EMBL" id="PAB57622.1"/>
    </source>
</evidence>
<proteinExistence type="predicted"/>
<dbReference type="InterPro" id="IPR000014">
    <property type="entry name" value="PAS"/>
</dbReference>
<evidence type="ECO:0000256" key="6">
    <source>
        <dbReference type="ARBA" id="ARBA00022679"/>
    </source>
</evidence>
<evidence type="ECO:0000256" key="14">
    <source>
        <dbReference type="SAM" id="Phobius"/>
    </source>
</evidence>
<evidence type="ECO:0000256" key="8">
    <source>
        <dbReference type="ARBA" id="ARBA00022741"/>
    </source>
</evidence>
<reference evidence="19 20" key="1">
    <citation type="submission" date="2017-06" db="EMBL/GenBank/DDBJ databases">
        <title>Draft genome sequence of anaerobic fermentative bacterium Anaeromicrobium sediminis DY2726D isolated from West Pacific Ocean sediments.</title>
        <authorList>
            <person name="Zeng X."/>
        </authorList>
    </citation>
    <scope>NUCLEOTIDE SEQUENCE [LARGE SCALE GENOMIC DNA]</scope>
    <source>
        <strain evidence="19 20">DY2726D</strain>
    </source>
</reference>
<dbReference type="InterPro" id="IPR000700">
    <property type="entry name" value="PAS-assoc_C"/>
</dbReference>
<dbReference type="GO" id="GO:0005524">
    <property type="term" value="F:ATP binding"/>
    <property type="evidence" value="ECO:0007669"/>
    <property type="project" value="UniProtKB-KW"/>
</dbReference>
<dbReference type="PANTHER" id="PTHR43065">
    <property type="entry name" value="SENSOR HISTIDINE KINASE"/>
    <property type="match status" value="1"/>
</dbReference>
<keyword evidence="13 14" id="KW-0472">Membrane</keyword>
<dbReference type="PROSITE" id="PS50113">
    <property type="entry name" value="PAC"/>
    <property type="match status" value="1"/>
</dbReference>
<dbReference type="Pfam" id="PF02518">
    <property type="entry name" value="HATPase_c"/>
    <property type="match status" value="1"/>
</dbReference>
<dbReference type="Gene3D" id="6.10.340.10">
    <property type="match status" value="1"/>
</dbReference>
<dbReference type="RefSeq" id="WP_095135190.1">
    <property type="nucleotide sequence ID" value="NZ_NIBG01000024.1"/>
</dbReference>
<comment type="caution">
    <text evidence="19">The sequence shown here is derived from an EMBL/GenBank/DDBJ whole genome shotgun (WGS) entry which is preliminary data.</text>
</comment>
<dbReference type="Proteomes" id="UP000216024">
    <property type="component" value="Unassembled WGS sequence"/>
</dbReference>
<dbReference type="SUPFAM" id="SSF55874">
    <property type="entry name" value="ATPase domain of HSP90 chaperone/DNA topoisomerase II/histidine kinase"/>
    <property type="match status" value="1"/>
</dbReference>
<keyword evidence="20" id="KW-1185">Reference proteome</keyword>
<sequence>MKWCKIVCGGDVVFIRSLKVKIPAIIIILALISILLTAFVSYDLFTKKIRQQIIDKNETISNTTSDQVSQYLSDAKGVIEYLARNINVKDMDKVKREIDKAYIGYHWIDVVFFMSPEGKIVYSKPHNDIIYERSYLDRDYYNYVMKEKSSYISKVFVGSIVKQPHIMIAVPIIDPITNEVEGIIGGGVPLRAIKKIVNKAYEIYDGDIYVIDTNTKALVSPHDNVYEKMYLKRNVNIDGKTMDLKELAQTYERGTGDYKKDFSNVYISFNKIKNYDGMIIVEKDEKSILDEINVIKSKFLSYLLIILSLILILSISLANSIVRPIKDLVNYTRKISDNIDKDVLNTKDIKLNNNSEIRELEISFRNMAIELYKKIVAFKLMHKREKNLRKYLDNILKSAGSGVIVINYHGKVAIFNKAAQNITGIKSKEIVNKSSDQLLKLLGLSEGMISLKNKKSIEGEFVINNIQNKEIPVDIVISPVLDEDKEIVSIVCILRDLTRIKLLEKELKIKDRLETMGQLSSAIIHEIGNPLAGMTNLLEVLKDNIEEENVREDIISALNDEVDVLNNMVINFLDFTRLSKTERVDANVYHIINSALSILNSQIKYKMIRIIEEISPNIPTIRIDPMGMRQVIVNILKNSIQAVGEYGIIHVKVGPTENNHVEIRIRDNGNGIKKEMIDKIFNPLFTTKEEGNGLGLYVVHNIVIENGGSITVNSEEGKYTEFVLNFKGE</sequence>
<feature type="domain" description="Histidine kinase" evidence="15">
    <location>
        <begin position="522"/>
        <end position="729"/>
    </location>
</feature>
<dbReference type="OrthoDB" id="9764522at2"/>
<evidence type="ECO:0000256" key="12">
    <source>
        <dbReference type="ARBA" id="ARBA00023012"/>
    </source>
</evidence>
<evidence type="ECO:0000256" key="13">
    <source>
        <dbReference type="ARBA" id="ARBA00023136"/>
    </source>
</evidence>
<dbReference type="NCBIfam" id="TIGR00229">
    <property type="entry name" value="sensory_box"/>
    <property type="match status" value="1"/>
</dbReference>
<dbReference type="PROSITE" id="PS50885">
    <property type="entry name" value="HAMP"/>
    <property type="match status" value="1"/>
</dbReference>
<evidence type="ECO:0000313" key="20">
    <source>
        <dbReference type="Proteomes" id="UP000216024"/>
    </source>
</evidence>
<keyword evidence="4" id="KW-1003">Cell membrane</keyword>
<dbReference type="PROSITE" id="PS50112">
    <property type="entry name" value="PAS"/>
    <property type="match status" value="1"/>
</dbReference>
<keyword evidence="9" id="KW-0418">Kinase</keyword>
<comment type="subcellular location">
    <subcellularLocation>
        <location evidence="2">Cell membrane</location>
        <topology evidence="2">Multi-pass membrane protein</topology>
    </subcellularLocation>
</comment>
<dbReference type="Pfam" id="PF13426">
    <property type="entry name" value="PAS_9"/>
    <property type="match status" value="1"/>
</dbReference>
<evidence type="ECO:0000256" key="11">
    <source>
        <dbReference type="ARBA" id="ARBA00022989"/>
    </source>
</evidence>
<dbReference type="Gene3D" id="1.10.287.130">
    <property type="match status" value="1"/>
</dbReference>
<keyword evidence="8" id="KW-0547">Nucleotide-binding</keyword>
<dbReference type="EC" id="2.7.13.3" evidence="3"/>
<gene>
    <name evidence="19" type="ORF">CCE28_18340</name>
</gene>
<dbReference type="SUPFAM" id="SSF47384">
    <property type="entry name" value="Homodimeric domain of signal transducing histidine kinase"/>
    <property type="match status" value="1"/>
</dbReference>
<feature type="domain" description="PAS" evidence="16">
    <location>
        <begin position="388"/>
        <end position="442"/>
    </location>
</feature>
<dbReference type="InterPro" id="IPR029151">
    <property type="entry name" value="Sensor-like_sf"/>
</dbReference>
<dbReference type="SMART" id="SM00388">
    <property type="entry name" value="HisKA"/>
    <property type="match status" value="1"/>
</dbReference>
<dbReference type="SMART" id="SM00387">
    <property type="entry name" value="HATPase_c"/>
    <property type="match status" value="1"/>
</dbReference>
<evidence type="ECO:0000256" key="3">
    <source>
        <dbReference type="ARBA" id="ARBA00012438"/>
    </source>
</evidence>
<evidence type="ECO:0000256" key="2">
    <source>
        <dbReference type="ARBA" id="ARBA00004651"/>
    </source>
</evidence>
<dbReference type="SUPFAM" id="SSF103190">
    <property type="entry name" value="Sensory domain-like"/>
    <property type="match status" value="1"/>
</dbReference>
<feature type="transmembrane region" description="Helical" evidence="14">
    <location>
        <begin position="22"/>
        <end position="45"/>
    </location>
</feature>
<keyword evidence="7 14" id="KW-0812">Transmembrane</keyword>
<evidence type="ECO:0000256" key="4">
    <source>
        <dbReference type="ARBA" id="ARBA00022475"/>
    </source>
</evidence>
<keyword evidence="12" id="KW-0902">Two-component regulatory system</keyword>
<dbReference type="GO" id="GO:0000155">
    <property type="term" value="F:phosphorelay sensor kinase activity"/>
    <property type="evidence" value="ECO:0007669"/>
    <property type="project" value="InterPro"/>
</dbReference>
<dbReference type="PROSITE" id="PS50109">
    <property type="entry name" value="HIS_KIN"/>
    <property type="match status" value="1"/>
</dbReference>
<keyword evidence="5" id="KW-0597">Phosphoprotein</keyword>
<protein>
    <recommendedName>
        <fullName evidence="3">histidine kinase</fullName>
        <ecNumber evidence="3">2.7.13.3</ecNumber>
    </recommendedName>
</protein>
<dbReference type="EMBL" id="NIBG01000024">
    <property type="protein sequence ID" value="PAB57622.1"/>
    <property type="molecule type" value="Genomic_DNA"/>
</dbReference>